<keyword evidence="8 9" id="KW-0472">Membrane</keyword>
<feature type="transmembrane region" description="Helical" evidence="9">
    <location>
        <begin position="655"/>
        <end position="678"/>
    </location>
</feature>
<feature type="transmembrane region" description="Helical" evidence="9">
    <location>
        <begin position="273"/>
        <end position="295"/>
    </location>
</feature>
<comment type="similarity">
    <text evidence="2">Belongs to the oligopeptide OPT transporter family.</text>
</comment>
<dbReference type="Pfam" id="PF03169">
    <property type="entry name" value="OPT"/>
    <property type="match status" value="1"/>
</dbReference>
<reference evidence="10 11" key="1">
    <citation type="submission" date="2018-06" db="EMBL/GenBank/DDBJ databases">
        <title>A transcriptomic atlas of mushroom development highlights an independent origin of complex multicellularity.</title>
        <authorList>
            <consortium name="DOE Joint Genome Institute"/>
            <person name="Krizsan K."/>
            <person name="Almasi E."/>
            <person name="Merenyi Z."/>
            <person name="Sahu N."/>
            <person name="Viragh M."/>
            <person name="Koszo T."/>
            <person name="Mondo S."/>
            <person name="Kiss B."/>
            <person name="Balint B."/>
            <person name="Kues U."/>
            <person name="Barry K."/>
            <person name="Hegedus J.C."/>
            <person name="Henrissat B."/>
            <person name="Johnson J."/>
            <person name="Lipzen A."/>
            <person name="Ohm R."/>
            <person name="Nagy I."/>
            <person name="Pangilinan J."/>
            <person name="Yan J."/>
            <person name="Xiong Y."/>
            <person name="Grigoriev I.V."/>
            <person name="Hibbett D.S."/>
            <person name="Nagy L.G."/>
        </authorList>
    </citation>
    <scope>NUCLEOTIDE SEQUENCE [LARGE SCALE GENOMIC DNA]</scope>
    <source>
        <strain evidence="10 11">SZMC22713</strain>
    </source>
</reference>
<evidence type="ECO:0000256" key="9">
    <source>
        <dbReference type="SAM" id="Phobius"/>
    </source>
</evidence>
<keyword evidence="3" id="KW-0813">Transport</keyword>
<feature type="transmembrane region" description="Helical" evidence="9">
    <location>
        <begin position="618"/>
        <end position="643"/>
    </location>
</feature>
<protein>
    <submittedName>
        <fullName evidence="10">Glutathione transporter</fullName>
    </submittedName>
</protein>
<evidence type="ECO:0000256" key="2">
    <source>
        <dbReference type="ARBA" id="ARBA00008807"/>
    </source>
</evidence>
<feature type="transmembrane region" description="Helical" evidence="9">
    <location>
        <begin position="509"/>
        <end position="528"/>
    </location>
</feature>
<keyword evidence="4 9" id="KW-0812">Transmembrane</keyword>
<accession>A0A4Y7Q510</accession>
<evidence type="ECO:0000256" key="4">
    <source>
        <dbReference type="ARBA" id="ARBA00022692"/>
    </source>
</evidence>
<feature type="transmembrane region" description="Helical" evidence="9">
    <location>
        <begin position="138"/>
        <end position="158"/>
    </location>
</feature>
<dbReference type="InterPro" id="IPR004813">
    <property type="entry name" value="OPT"/>
</dbReference>
<evidence type="ECO:0000256" key="6">
    <source>
        <dbReference type="ARBA" id="ARBA00022927"/>
    </source>
</evidence>
<feature type="transmembrane region" description="Helical" evidence="9">
    <location>
        <begin position="428"/>
        <end position="450"/>
    </location>
</feature>
<keyword evidence="7 9" id="KW-1133">Transmembrane helix</keyword>
<feature type="transmembrane region" description="Helical" evidence="9">
    <location>
        <begin position="211"/>
        <end position="231"/>
    </location>
</feature>
<evidence type="ECO:0000313" key="10">
    <source>
        <dbReference type="EMBL" id="TDL22401.1"/>
    </source>
</evidence>
<evidence type="ECO:0000256" key="1">
    <source>
        <dbReference type="ARBA" id="ARBA00004141"/>
    </source>
</evidence>
<dbReference type="GO" id="GO:0035673">
    <property type="term" value="F:oligopeptide transmembrane transporter activity"/>
    <property type="evidence" value="ECO:0007669"/>
    <property type="project" value="InterPro"/>
</dbReference>
<organism evidence="10 11">
    <name type="scientific">Rickenella mellea</name>
    <dbReference type="NCBI Taxonomy" id="50990"/>
    <lineage>
        <taxon>Eukaryota</taxon>
        <taxon>Fungi</taxon>
        <taxon>Dikarya</taxon>
        <taxon>Basidiomycota</taxon>
        <taxon>Agaricomycotina</taxon>
        <taxon>Agaricomycetes</taxon>
        <taxon>Hymenochaetales</taxon>
        <taxon>Rickenellaceae</taxon>
        <taxon>Rickenella</taxon>
    </lineage>
</organism>
<dbReference type="VEuPathDB" id="FungiDB:BD410DRAFT_722933"/>
<evidence type="ECO:0000313" key="11">
    <source>
        <dbReference type="Proteomes" id="UP000294933"/>
    </source>
</evidence>
<feature type="transmembrane region" description="Helical" evidence="9">
    <location>
        <begin position="60"/>
        <end position="78"/>
    </location>
</feature>
<proteinExistence type="inferred from homology"/>
<evidence type="ECO:0000256" key="7">
    <source>
        <dbReference type="ARBA" id="ARBA00022989"/>
    </source>
</evidence>
<dbReference type="Proteomes" id="UP000294933">
    <property type="component" value="Unassembled WGS sequence"/>
</dbReference>
<dbReference type="NCBIfam" id="TIGR00728">
    <property type="entry name" value="OPT_sfam"/>
    <property type="match status" value="1"/>
</dbReference>
<dbReference type="GO" id="GO:0016020">
    <property type="term" value="C:membrane"/>
    <property type="evidence" value="ECO:0007669"/>
    <property type="project" value="UniProtKB-SubCell"/>
</dbReference>
<evidence type="ECO:0000256" key="8">
    <source>
        <dbReference type="ARBA" id="ARBA00023136"/>
    </source>
</evidence>
<dbReference type="GO" id="GO:0015031">
    <property type="term" value="P:protein transport"/>
    <property type="evidence" value="ECO:0007669"/>
    <property type="project" value="UniProtKB-KW"/>
</dbReference>
<keyword evidence="5" id="KW-0571">Peptide transport</keyword>
<dbReference type="EMBL" id="ML170175">
    <property type="protein sequence ID" value="TDL22401.1"/>
    <property type="molecule type" value="Genomic_DNA"/>
</dbReference>
<feature type="transmembrane region" description="Helical" evidence="9">
    <location>
        <begin position="33"/>
        <end position="53"/>
    </location>
</feature>
<feature type="transmembrane region" description="Helical" evidence="9">
    <location>
        <begin position="474"/>
        <end position="497"/>
    </location>
</feature>
<comment type="subcellular location">
    <subcellularLocation>
        <location evidence="1">Membrane</location>
        <topology evidence="1">Multi-pass membrane protein</topology>
    </subcellularLocation>
</comment>
<feature type="transmembrane region" description="Helical" evidence="9">
    <location>
        <begin position="401"/>
        <end position="421"/>
    </location>
</feature>
<feature type="transmembrane region" description="Helical" evidence="9">
    <location>
        <begin position="243"/>
        <end position="261"/>
    </location>
</feature>
<sequence>MSPNRDRRCESPYPEVRAAVLDTDTCSLPVGTFRMWFLGILLTAIISSVNQVLSLRNPGVTISGFVALLLAFPCGKFLEYSLPTTRFRTLYVSWTLNPGPFNVKEHTLIAVMATVGNGAYATDVIAAQKILFNQQPSLAYQIILCLSSQVIGFGWAGLLRRILVWRSSMLWPNALVLSALLNVLHNDITTFGEIGPSRIRFFTFALMGSFFWYWFPGYIFTALSVFSWMCWIVPNNVLVNQIFGYNSGLGLGVITFDWSLISFNGSPLVTPWWAQANILVSFLLVVWVITPALYYSNTFYSKFLPVSAPISFDNTGMPYNASAIIRDGIFDVELYKAYSPIFLPVTLAVGYMADFAGLAAVLVHTSVWHGHDILRHVRSPMKDRTDVHSRLMSSYPEVPEWWYAILGSIAFILAVVTVRVYDTQLPIWALILALTIGFAFVIPGGIMLAVTNQTIQVNVLAEVIVGYVLPDRPLALMIFKTFSLTSFTQATLFSADLKLGHYMKIPPRLMFSAQIISSVLSALTAVLVQSAMFANIPDMCTPHQPHRFTCPGTHAFSTAALIWGAIGPRRIFSPGALYHSLVYGFPIGALLPIPFYFAAKRFPRSFIRYINIPLFFSVLPNVAVISPVSVAAWLTVGVIFQWYMRRKHFSWWSRYNYILSAALDAGVALAGVVIFLVLQLPRGGTINFSWWGNTVWQNTADYNGVPFYALQPGETFGPKTWS</sequence>
<dbReference type="OrthoDB" id="9986677at2759"/>
<evidence type="ECO:0000256" key="3">
    <source>
        <dbReference type="ARBA" id="ARBA00022448"/>
    </source>
</evidence>
<dbReference type="AlphaFoldDB" id="A0A4Y7Q510"/>
<dbReference type="NCBIfam" id="TIGR00727">
    <property type="entry name" value="ISP4_OPT"/>
    <property type="match status" value="1"/>
</dbReference>
<dbReference type="PANTHER" id="PTHR22601">
    <property type="entry name" value="ISP4 LIKE PROTEIN"/>
    <property type="match status" value="1"/>
</dbReference>
<evidence type="ECO:0000256" key="5">
    <source>
        <dbReference type="ARBA" id="ARBA00022856"/>
    </source>
</evidence>
<feature type="transmembrane region" description="Helical" evidence="9">
    <location>
        <begin position="341"/>
        <end position="363"/>
    </location>
</feature>
<keyword evidence="6" id="KW-0653">Protein transport</keyword>
<feature type="transmembrane region" description="Helical" evidence="9">
    <location>
        <begin position="576"/>
        <end position="597"/>
    </location>
</feature>
<name>A0A4Y7Q510_9AGAM</name>
<gene>
    <name evidence="10" type="ORF">BD410DRAFT_722933</name>
</gene>
<dbReference type="InterPro" id="IPR004648">
    <property type="entry name" value="Oligpept_transpt"/>
</dbReference>
<keyword evidence="11" id="KW-1185">Reference proteome</keyword>